<organism evidence="16 17">
    <name type="scientific">Paenibacillus ihbetae</name>
    <dbReference type="NCBI Taxonomy" id="1870820"/>
    <lineage>
        <taxon>Bacteria</taxon>
        <taxon>Bacillati</taxon>
        <taxon>Bacillota</taxon>
        <taxon>Bacilli</taxon>
        <taxon>Bacillales</taxon>
        <taxon>Paenibacillaceae</taxon>
        <taxon>Paenibacillus</taxon>
    </lineage>
</organism>
<dbReference type="InterPro" id="IPR002912">
    <property type="entry name" value="ACT_dom"/>
</dbReference>
<dbReference type="InterPro" id="IPR036291">
    <property type="entry name" value="NAD(P)-bd_dom_sf"/>
</dbReference>
<evidence type="ECO:0000256" key="3">
    <source>
        <dbReference type="ARBA" id="ARBA00005062"/>
    </source>
</evidence>
<dbReference type="Gene3D" id="3.40.50.720">
    <property type="entry name" value="NAD(P)-binding Rossmann-like Domain"/>
    <property type="match status" value="1"/>
</dbReference>
<dbReference type="Pfam" id="PF00742">
    <property type="entry name" value="Homoserine_dh"/>
    <property type="match status" value="1"/>
</dbReference>
<name>A0ABX3JS92_9BACL</name>
<dbReference type="CDD" id="cd04881">
    <property type="entry name" value="ACT_HSDH-Hom"/>
    <property type="match status" value="1"/>
</dbReference>
<dbReference type="RefSeq" id="WP_077569209.1">
    <property type="nucleotide sequence ID" value="NZ_MRVI01000002.1"/>
</dbReference>
<comment type="cofactor">
    <cofactor evidence="1">
        <name>a metal cation</name>
        <dbReference type="ChEBI" id="CHEBI:25213"/>
    </cofactor>
</comment>
<keyword evidence="9 13" id="KW-0521">NADP</keyword>
<dbReference type="PIRSF" id="PIRSF000098">
    <property type="entry name" value="Homoser_dehydrog"/>
    <property type="match status" value="1"/>
</dbReference>
<dbReference type="Pfam" id="PF03447">
    <property type="entry name" value="NAD_binding_3"/>
    <property type="match status" value="1"/>
</dbReference>
<dbReference type="Pfam" id="PF01842">
    <property type="entry name" value="ACT"/>
    <property type="match status" value="1"/>
</dbReference>
<dbReference type="InterPro" id="IPR019811">
    <property type="entry name" value="HDH_CS"/>
</dbReference>
<keyword evidence="10 13" id="KW-0560">Oxidoreductase</keyword>
<sequence length="428" mass="46631">MKLVKIGLLGLGTVGTGVVRIVEGHQEDLSSQVGSPIVIERIAVKHMEKYRSVSVDQSKLTEDPWEVIRDPEIDVIVEVMGGIEQTKTYILEALDRGKHIVTANKDLMALHGAEILAKAQEKQCDVFYEASVAGGIPIIRTLIEGFSSDRIMKIMGIVNGTTNYILTKMSQEGASFEDVLAEAQALGYAEADPTSDVEGLDAARKMAILGTLGFRTNVELQDVSVKGISQVTKEDISYAKRLGYEMKLLGIAERQDDEVSISVQPTMVRTGHPIAAVNGVFNAVYVYGEAVGETMFYGAGAGEMPTATSVVADLVAIIKNLKLGVNGLKAIVPYKPKKLKTDEQISYKNFILLHVDDKAGVLAQITQVFAQHDVSLESVVQQPNDQNPDAEIIIVTHHASKANMDKVLNHFEGLEVIRRIKSVYRVEG</sequence>
<comment type="catalytic activity">
    <reaction evidence="12">
        <text>L-homoserine + NADP(+) = L-aspartate 4-semialdehyde + NADPH + H(+)</text>
        <dbReference type="Rhea" id="RHEA:15761"/>
        <dbReference type="ChEBI" id="CHEBI:15378"/>
        <dbReference type="ChEBI" id="CHEBI:57476"/>
        <dbReference type="ChEBI" id="CHEBI:57783"/>
        <dbReference type="ChEBI" id="CHEBI:58349"/>
        <dbReference type="ChEBI" id="CHEBI:537519"/>
        <dbReference type="EC" id="1.1.1.3"/>
    </reaction>
    <physiologicalReaction direction="right-to-left" evidence="12">
        <dbReference type="Rhea" id="RHEA:15763"/>
    </physiologicalReaction>
</comment>
<dbReference type="InterPro" id="IPR016204">
    <property type="entry name" value="HDH"/>
</dbReference>
<proteinExistence type="inferred from homology"/>
<dbReference type="PROSITE" id="PS51671">
    <property type="entry name" value="ACT"/>
    <property type="match status" value="1"/>
</dbReference>
<dbReference type="PANTHER" id="PTHR43331:SF1">
    <property type="entry name" value="HOMOSERINE DEHYDROGENASE"/>
    <property type="match status" value="1"/>
</dbReference>
<dbReference type="InterPro" id="IPR001342">
    <property type="entry name" value="HDH_cat"/>
</dbReference>
<evidence type="ECO:0000256" key="9">
    <source>
        <dbReference type="ARBA" id="ARBA00022857"/>
    </source>
</evidence>
<dbReference type="NCBIfam" id="NF004976">
    <property type="entry name" value="PRK06349.1"/>
    <property type="match status" value="1"/>
</dbReference>
<dbReference type="InterPro" id="IPR045865">
    <property type="entry name" value="ACT-like_dom_sf"/>
</dbReference>
<evidence type="ECO:0000256" key="7">
    <source>
        <dbReference type="ARBA" id="ARBA00022605"/>
    </source>
</evidence>
<protein>
    <recommendedName>
        <fullName evidence="6 13">Homoserine dehydrogenase</fullName>
        <ecNumber evidence="5 13">1.1.1.3</ecNumber>
    </recommendedName>
</protein>
<comment type="caution">
    <text evidence="16">The sequence shown here is derived from an EMBL/GenBank/DDBJ whole genome shotgun (WGS) entry which is preliminary data.</text>
</comment>
<dbReference type="SUPFAM" id="SSF51735">
    <property type="entry name" value="NAD(P)-binding Rossmann-fold domains"/>
    <property type="match status" value="1"/>
</dbReference>
<evidence type="ECO:0000256" key="1">
    <source>
        <dbReference type="ARBA" id="ARBA00001920"/>
    </source>
</evidence>
<evidence type="ECO:0000256" key="6">
    <source>
        <dbReference type="ARBA" id="ARBA00013376"/>
    </source>
</evidence>
<keyword evidence="17" id="KW-1185">Reference proteome</keyword>
<evidence type="ECO:0000256" key="5">
    <source>
        <dbReference type="ARBA" id="ARBA00013213"/>
    </source>
</evidence>
<evidence type="ECO:0000256" key="14">
    <source>
        <dbReference type="RuleBase" id="RU004171"/>
    </source>
</evidence>
<dbReference type="EMBL" id="MRVI01000002">
    <property type="protein sequence ID" value="OOC58283.1"/>
    <property type="molecule type" value="Genomic_DNA"/>
</dbReference>
<dbReference type="Gene3D" id="3.30.360.10">
    <property type="entry name" value="Dihydrodipicolinate Reductase, domain 2"/>
    <property type="match status" value="1"/>
</dbReference>
<dbReference type="PANTHER" id="PTHR43331">
    <property type="entry name" value="HOMOSERINE DEHYDROGENASE"/>
    <property type="match status" value="1"/>
</dbReference>
<evidence type="ECO:0000256" key="11">
    <source>
        <dbReference type="ARBA" id="ARBA00023167"/>
    </source>
</evidence>
<evidence type="ECO:0000256" key="8">
    <source>
        <dbReference type="ARBA" id="ARBA00022697"/>
    </source>
</evidence>
<comment type="similarity">
    <text evidence="4 14">Belongs to the homoserine dehydrogenase family.</text>
</comment>
<accession>A0ABX3JS92</accession>
<keyword evidence="8 13" id="KW-0791">Threonine biosynthesis</keyword>
<dbReference type="SUPFAM" id="SSF55347">
    <property type="entry name" value="Glyceraldehyde-3-phosphate dehydrogenase-like, C-terminal domain"/>
    <property type="match status" value="1"/>
</dbReference>
<dbReference type="Proteomes" id="UP000189059">
    <property type="component" value="Unassembled WGS sequence"/>
</dbReference>
<evidence type="ECO:0000256" key="2">
    <source>
        <dbReference type="ARBA" id="ARBA00005056"/>
    </source>
</evidence>
<evidence type="ECO:0000256" key="13">
    <source>
        <dbReference type="RuleBase" id="RU000579"/>
    </source>
</evidence>
<comment type="pathway">
    <text evidence="2 13">Amino-acid biosynthesis; L-threonine biosynthesis; L-threonine from L-aspartate: step 3/5.</text>
</comment>
<dbReference type="PROSITE" id="PS01042">
    <property type="entry name" value="HOMOSER_DHGENASE"/>
    <property type="match status" value="1"/>
</dbReference>
<evidence type="ECO:0000313" key="16">
    <source>
        <dbReference type="EMBL" id="OOC58283.1"/>
    </source>
</evidence>
<evidence type="ECO:0000256" key="12">
    <source>
        <dbReference type="ARBA" id="ARBA00048841"/>
    </source>
</evidence>
<comment type="pathway">
    <text evidence="3 13">Amino-acid biosynthesis; L-methionine biosynthesis via de novo pathway; L-homoserine from L-aspartate: step 3/3.</text>
</comment>
<evidence type="ECO:0000259" key="15">
    <source>
        <dbReference type="PROSITE" id="PS51671"/>
    </source>
</evidence>
<gene>
    <name evidence="16" type="ORF">BBD40_21385</name>
</gene>
<dbReference type="Gene3D" id="3.30.70.260">
    <property type="match status" value="1"/>
</dbReference>
<keyword evidence="11 13" id="KW-0486">Methionine biosynthesis</keyword>
<feature type="domain" description="ACT" evidence="15">
    <location>
        <begin position="350"/>
        <end position="428"/>
    </location>
</feature>
<dbReference type="InterPro" id="IPR005106">
    <property type="entry name" value="Asp/hSer_DH_NAD-bd"/>
</dbReference>
<dbReference type="EC" id="1.1.1.3" evidence="5 13"/>
<evidence type="ECO:0000256" key="4">
    <source>
        <dbReference type="ARBA" id="ARBA00006753"/>
    </source>
</evidence>
<evidence type="ECO:0000313" key="17">
    <source>
        <dbReference type="Proteomes" id="UP000189059"/>
    </source>
</evidence>
<evidence type="ECO:0000256" key="10">
    <source>
        <dbReference type="ARBA" id="ARBA00023002"/>
    </source>
</evidence>
<dbReference type="SUPFAM" id="SSF55021">
    <property type="entry name" value="ACT-like"/>
    <property type="match status" value="1"/>
</dbReference>
<reference evidence="16 17" key="1">
    <citation type="submission" date="2016-12" db="EMBL/GenBank/DDBJ databases">
        <title>Genome sequencing and description of Paenibacillus sp. nov. from high altitude lake in the Indian Trans- Himalayas.</title>
        <authorList>
            <person name="Kiran S."/>
            <person name="Swarnkar M.K."/>
            <person name="Rana A."/>
            <person name="Tewari R."/>
            <person name="Gulati A."/>
        </authorList>
    </citation>
    <scope>NUCLEOTIDE SEQUENCE [LARGE SCALE GENOMIC DNA]</scope>
    <source>
        <strain evidence="16 17">IHBB 9951</strain>
    </source>
</reference>
<keyword evidence="7 13" id="KW-0028">Amino-acid biosynthesis</keyword>